<dbReference type="InterPro" id="IPR020084">
    <property type="entry name" value="NUDIX_hydrolase_CS"/>
</dbReference>
<dbReference type="AlphaFoldDB" id="A0A382V932"/>
<accession>A0A382V932</accession>
<dbReference type="PROSITE" id="PS00893">
    <property type="entry name" value="NUDIX_BOX"/>
    <property type="match status" value="1"/>
</dbReference>
<dbReference type="InterPro" id="IPR015797">
    <property type="entry name" value="NUDIX_hydrolase-like_dom_sf"/>
</dbReference>
<keyword evidence="1" id="KW-0378">Hydrolase</keyword>
<dbReference type="Gene3D" id="3.90.79.10">
    <property type="entry name" value="Nucleoside Triphosphate Pyrophosphohydrolase"/>
    <property type="match status" value="1"/>
</dbReference>
<dbReference type="PROSITE" id="PS51462">
    <property type="entry name" value="NUDIX"/>
    <property type="match status" value="1"/>
</dbReference>
<dbReference type="Pfam" id="PF00293">
    <property type="entry name" value="NUDIX"/>
    <property type="match status" value="1"/>
</dbReference>
<dbReference type="CDD" id="cd04692">
    <property type="entry name" value="NUDIX_Hydrolase"/>
    <property type="match status" value="1"/>
</dbReference>
<name>A0A382V932_9ZZZZ</name>
<evidence type="ECO:0000259" key="2">
    <source>
        <dbReference type="PROSITE" id="PS51462"/>
    </source>
</evidence>
<evidence type="ECO:0000313" key="3">
    <source>
        <dbReference type="EMBL" id="SVD42989.1"/>
    </source>
</evidence>
<evidence type="ECO:0000256" key="1">
    <source>
        <dbReference type="ARBA" id="ARBA00022801"/>
    </source>
</evidence>
<dbReference type="PANTHER" id="PTHR10885:SF0">
    <property type="entry name" value="ISOPENTENYL-DIPHOSPHATE DELTA-ISOMERASE"/>
    <property type="match status" value="1"/>
</dbReference>
<dbReference type="GO" id="GO:0016787">
    <property type="term" value="F:hydrolase activity"/>
    <property type="evidence" value="ECO:0007669"/>
    <property type="project" value="UniProtKB-KW"/>
</dbReference>
<organism evidence="3">
    <name type="scientific">marine metagenome</name>
    <dbReference type="NCBI Taxonomy" id="408172"/>
    <lineage>
        <taxon>unclassified sequences</taxon>
        <taxon>metagenomes</taxon>
        <taxon>ecological metagenomes</taxon>
    </lineage>
</organism>
<sequence>VENEIYNIVDENDQIIGQASRKHIHKNKLLHRSVHTLVFNSRKELFLQKRALCKDENPGLWDTSSAGHVDAGESYDACAHRELGEELNLKATLKTSIKISACQETCGEHVQVYICVTDDAIKINLEEISEGAFFSLAQIQKEISINPAQFTSFFKLLFNQIRDAENISLNKIEFEGKI</sequence>
<reference evidence="3" key="1">
    <citation type="submission" date="2018-05" db="EMBL/GenBank/DDBJ databases">
        <authorList>
            <person name="Lanie J.A."/>
            <person name="Ng W.-L."/>
            <person name="Kazmierczak K.M."/>
            <person name="Andrzejewski T.M."/>
            <person name="Davidsen T.M."/>
            <person name="Wayne K.J."/>
            <person name="Tettelin H."/>
            <person name="Glass J.I."/>
            <person name="Rusch D."/>
            <person name="Podicherti R."/>
            <person name="Tsui H.-C.T."/>
            <person name="Winkler M.E."/>
        </authorList>
    </citation>
    <scope>NUCLEOTIDE SEQUENCE</scope>
</reference>
<dbReference type="EMBL" id="UINC01150110">
    <property type="protein sequence ID" value="SVD42989.1"/>
    <property type="molecule type" value="Genomic_DNA"/>
</dbReference>
<protein>
    <recommendedName>
        <fullName evidence="2">Nudix hydrolase domain-containing protein</fullName>
    </recommendedName>
</protein>
<dbReference type="PANTHER" id="PTHR10885">
    <property type="entry name" value="ISOPENTENYL-DIPHOSPHATE DELTA-ISOMERASE"/>
    <property type="match status" value="1"/>
</dbReference>
<dbReference type="SUPFAM" id="SSF55811">
    <property type="entry name" value="Nudix"/>
    <property type="match status" value="1"/>
</dbReference>
<feature type="non-terminal residue" evidence="3">
    <location>
        <position position="1"/>
    </location>
</feature>
<gene>
    <name evidence="3" type="ORF">METZ01_LOCUS395843</name>
</gene>
<feature type="domain" description="Nudix hydrolase" evidence="2">
    <location>
        <begin position="29"/>
        <end position="156"/>
    </location>
</feature>
<dbReference type="InterPro" id="IPR000086">
    <property type="entry name" value="NUDIX_hydrolase_dom"/>
</dbReference>
<proteinExistence type="predicted"/>